<sequence>MIRLPPSSISLSAVDIDFGLRQADIYYGLLRQGFKKHDIARYLNDHRQAQAEAHGLPGTEFNISAPSTFELTSRQVSPRPQDEGDQEKDVPQVVSSNRTASSDCGSGSSSYAQDVAYQECKAAGNHEDSRSPSPKTTVPTMRVNRHAPRKSSLLRFFRAASPEKQSPEGNSESVVDSPKHTAARNSSRRSLTHFWRTPEPEEADSDIPEKNSLADKLMRLSLESTGRKSDSTIDLPPIANTYTLPDSPGLGTSEAFGGSENISDIRSPSKQDQGLRSSRLPGVTGSSTYLPSSPPPVPDASPVESSSFSHALSASPEFPVTPTPIRNAASYPRTEPHRVRHQYLDGSGFSVYNDSLPAVSQPQTPADLARGPFLTEQDAAYTAPPGMLLVGSGSVSAGDTGRWDRGVSEQSPTARAISLRERRNRELLRGVRAEGVRLQRLRMRDEAMFTRRADAANPPEGDGTDERFRAAAETFQDAWRDDLDADRVGEENFESEASESHNGGMRVVSGNARFIDAWEGGLG</sequence>
<dbReference type="VEuPathDB" id="FungiDB:PV08_02767"/>
<protein>
    <submittedName>
        <fullName evidence="2">Uncharacterized protein</fullName>
    </submittedName>
</protein>
<feature type="region of interest" description="Disordered" evidence="1">
    <location>
        <begin position="72"/>
        <end position="211"/>
    </location>
</feature>
<dbReference type="EMBL" id="KN847493">
    <property type="protein sequence ID" value="KIW18479.1"/>
    <property type="molecule type" value="Genomic_DNA"/>
</dbReference>
<feature type="compositionally biased region" description="Low complexity" evidence="1">
    <location>
        <begin position="300"/>
        <end position="315"/>
    </location>
</feature>
<accession>A0A0D2C4G8</accession>
<reference evidence="2 3" key="1">
    <citation type="submission" date="2015-01" db="EMBL/GenBank/DDBJ databases">
        <title>The Genome Sequence of Exophiala spinifera CBS89968.</title>
        <authorList>
            <consortium name="The Broad Institute Genomics Platform"/>
            <person name="Cuomo C."/>
            <person name="de Hoog S."/>
            <person name="Gorbushina A."/>
            <person name="Stielow B."/>
            <person name="Teixiera M."/>
            <person name="Abouelleil A."/>
            <person name="Chapman S.B."/>
            <person name="Priest M."/>
            <person name="Young S.K."/>
            <person name="Wortman J."/>
            <person name="Nusbaum C."/>
            <person name="Birren B."/>
        </authorList>
    </citation>
    <scope>NUCLEOTIDE SEQUENCE [LARGE SCALE GENOMIC DNA]</scope>
    <source>
        <strain evidence="2 3">CBS 89968</strain>
    </source>
</reference>
<feature type="region of interest" description="Disordered" evidence="1">
    <location>
        <begin position="223"/>
        <end position="337"/>
    </location>
</feature>
<keyword evidence="3" id="KW-1185">Reference proteome</keyword>
<name>A0A0D2C4G8_9EURO</name>
<dbReference type="OrthoDB" id="3437607at2759"/>
<dbReference type="GeneID" id="27329850"/>
<dbReference type="HOGENOM" id="CLU_037763_0_0_1"/>
<dbReference type="RefSeq" id="XP_016238695.1">
    <property type="nucleotide sequence ID" value="XM_016377125.1"/>
</dbReference>
<evidence type="ECO:0000256" key="1">
    <source>
        <dbReference type="SAM" id="MobiDB-lite"/>
    </source>
</evidence>
<dbReference type="Proteomes" id="UP000053328">
    <property type="component" value="Unassembled WGS sequence"/>
</dbReference>
<feature type="compositionally biased region" description="Polar residues" evidence="1">
    <location>
        <begin position="163"/>
        <end position="174"/>
    </location>
</feature>
<proteinExistence type="predicted"/>
<organism evidence="2 3">
    <name type="scientific">Exophiala spinifera</name>
    <dbReference type="NCBI Taxonomy" id="91928"/>
    <lineage>
        <taxon>Eukaryota</taxon>
        <taxon>Fungi</taxon>
        <taxon>Dikarya</taxon>
        <taxon>Ascomycota</taxon>
        <taxon>Pezizomycotina</taxon>
        <taxon>Eurotiomycetes</taxon>
        <taxon>Chaetothyriomycetidae</taxon>
        <taxon>Chaetothyriales</taxon>
        <taxon>Herpotrichiellaceae</taxon>
        <taxon>Exophiala</taxon>
    </lineage>
</organism>
<evidence type="ECO:0000313" key="3">
    <source>
        <dbReference type="Proteomes" id="UP000053328"/>
    </source>
</evidence>
<dbReference type="AlphaFoldDB" id="A0A0D2C4G8"/>
<gene>
    <name evidence="2" type="ORF">PV08_02767</name>
</gene>
<evidence type="ECO:0000313" key="2">
    <source>
        <dbReference type="EMBL" id="KIW18479.1"/>
    </source>
</evidence>
<feature type="compositionally biased region" description="Polar residues" evidence="1">
    <location>
        <begin position="260"/>
        <end position="276"/>
    </location>
</feature>
<feature type="compositionally biased region" description="Low complexity" evidence="1">
    <location>
        <begin position="101"/>
        <end position="110"/>
    </location>
</feature>